<dbReference type="GO" id="GO:0022857">
    <property type="term" value="F:transmembrane transporter activity"/>
    <property type="evidence" value="ECO:0007669"/>
    <property type="project" value="InterPro"/>
</dbReference>
<feature type="region of interest" description="Disordered" evidence="1">
    <location>
        <begin position="45"/>
        <end position="101"/>
    </location>
</feature>
<feature type="signal peptide" evidence="2">
    <location>
        <begin position="1"/>
        <end position="23"/>
    </location>
</feature>
<dbReference type="GO" id="GO:0043190">
    <property type="term" value="C:ATP-binding cassette (ABC) transporter complex"/>
    <property type="evidence" value="ECO:0007669"/>
    <property type="project" value="InterPro"/>
</dbReference>
<dbReference type="OrthoDB" id="9781705at2"/>
<feature type="domain" description="ABC-type glycine betaine transport system substrate-binding" evidence="3">
    <location>
        <begin position="104"/>
        <end position="357"/>
    </location>
</feature>
<keyword evidence="2" id="KW-0732">Signal</keyword>
<reference evidence="4 5" key="1">
    <citation type="submission" date="2016-10" db="EMBL/GenBank/DDBJ databases">
        <authorList>
            <person name="de Groot N.N."/>
        </authorList>
    </citation>
    <scope>NUCLEOTIDE SEQUENCE [LARGE SCALE GENOMIC DNA]</scope>
    <source>
        <strain evidence="5">P4-7,KCTC 19426,CECT 7604</strain>
    </source>
</reference>
<feature type="compositionally biased region" description="Polar residues" evidence="1">
    <location>
        <begin position="85"/>
        <end position="101"/>
    </location>
</feature>
<proteinExistence type="predicted"/>
<evidence type="ECO:0000313" key="5">
    <source>
        <dbReference type="Proteomes" id="UP000198741"/>
    </source>
</evidence>
<evidence type="ECO:0000256" key="2">
    <source>
        <dbReference type="SAM" id="SignalP"/>
    </source>
</evidence>
<sequence>MTTRRRIWTALAAGMAVVLTVTACQVDGSASPDPAAVVALQSGSATSSAASSPGPAESSGPAPSSSAGPASTATQPPTTIEDRSTSVGPSSDVPTTSTSASGPTLVFADDGYAASVVVVTTWARALVAKGFRVGIRTIDQEATQVAALKAGQIDLALQYNTELLEYLDAASDAVTQADVDAAIATKLPTGLSVLRSTAAKDDGQLAVSAATAAQYKLHSISDLADHVGDITLLLPATNGTKFARGLTDYYGLTFASTKVADWGGPKTIAAIKSSAAVGPMAASQWQIDANKFVTLTDPKHLFFTENFIPLVGQTITPAMRITLNAVSAKLSIAAVRGMRQQLSAGGEPSDIADAWLASVGLG</sequence>
<accession>A0A1H0P7F2</accession>
<dbReference type="Pfam" id="PF04069">
    <property type="entry name" value="OpuAC"/>
    <property type="match status" value="1"/>
</dbReference>
<dbReference type="RefSeq" id="WP_090476525.1">
    <property type="nucleotide sequence ID" value="NZ_LT629710.1"/>
</dbReference>
<dbReference type="Gene3D" id="3.40.190.120">
    <property type="entry name" value="Osmoprotection protein (prox), domain 2"/>
    <property type="match status" value="1"/>
</dbReference>
<dbReference type="SUPFAM" id="SSF53850">
    <property type="entry name" value="Periplasmic binding protein-like II"/>
    <property type="match status" value="1"/>
</dbReference>
<feature type="compositionally biased region" description="Low complexity" evidence="1">
    <location>
        <begin position="45"/>
        <end position="79"/>
    </location>
</feature>
<dbReference type="PROSITE" id="PS51257">
    <property type="entry name" value="PROKAR_LIPOPROTEIN"/>
    <property type="match status" value="1"/>
</dbReference>
<keyword evidence="5" id="KW-1185">Reference proteome</keyword>
<name>A0A1H0P7F2_9ACTN</name>
<dbReference type="STRING" id="1090615.SAMN04515671_2654"/>
<evidence type="ECO:0000313" key="4">
    <source>
        <dbReference type="EMBL" id="SDP00913.1"/>
    </source>
</evidence>
<dbReference type="AlphaFoldDB" id="A0A1H0P7F2"/>
<gene>
    <name evidence="4" type="ORF">SAMN04515671_2654</name>
</gene>
<dbReference type="InterPro" id="IPR007210">
    <property type="entry name" value="ABC_Gly_betaine_transp_sub-bd"/>
</dbReference>
<evidence type="ECO:0000256" key="1">
    <source>
        <dbReference type="SAM" id="MobiDB-lite"/>
    </source>
</evidence>
<dbReference type="Proteomes" id="UP000198741">
    <property type="component" value="Chromosome I"/>
</dbReference>
<dbReference type="EMBL" id="LT629710">
    <property type="protein sequence ID" value="SDP00913.1"/>
    <property type="molecule type" value="Genomic_DNA"/>
</dbReference>
<protein>
    <submittedName>
        <fullName evidence="4">Osmoprotectant transport system substrate-binding protein</fullName>
    </submittedName>
</protein>
<dbReference type="Gene3D" id="3.40.190.10">
    <property type="entry name" value="Periplasmic binding protein-like II"/>
    <property type="match status" value="1"/>
</dbReference>
<evidence type="ECO:0000259" key="3">
    <source>
        <dbReference type="Pfam" id="PF04069"/>
    </source>
</evidence>
<organism evidence="4 5">
    <name type="scientific">Nakamurella panacisegetis</name>
    <dbReference type="NCBI Taxonomy" id="1090615"/>
    <lineage>
        <taxon>Bacteria</taxon>
        <taxon>Bacillati</taxon>
        <taxon>Actinomycetota</taxon>
        <taxon>Actinomycetes</taxon>
        <taxon>Nakamurellales</taxon>
        <taxon>Nakamurellaceae</taxon>
        <taxon>Nakamurella</taxon>
    </lineage>
</organism>
<feature type="chain" id="PRO_5038704730" evidence="2">
    <location>
        <begin position="24"/>
        <end position="362"/>
    </location>
</feature>